<evidence type="ECO:0000313" key="1">
    <source>
        <dbReference type="EMBL" id="QIB66974.1"/>
    </source>
</evidence>
<evidence type="ECO:0000313" key="2">
    <source>
        <dbReference type="Proteomes" id="UP000477680"/>
    </source>
</evidence>
<dbReference type="AlphaFoldDB" id="A0A6C0UAQ8"/>
<reference evidence="1 2" key="1">
    <citation type="submission" date="2020-02" db="EMBL/GenBank/DDBJ databases">
        <title>Genome sequencing for Kineobactrum sp. M2.</title>
        <authorList>
            <person name="Park S.-J."/>
        </authorList>
    </citation>
    <scope>NUCLEOTIDE SEQUENCE [LARGE SCALE GENOMIC DNA]</scope>
    <source>
        <strain evidence="1 2">M2</strain>
    </source>
</reference>
<name>A0A6C0UAQ8_9GAMM</name>
<sequence>MTARGRPFEKLPAGARKHLESMAASGLLSESAAATALGMPLDQFRRVVQEHAPSKLIWETALSIERDQLLDALYCRAVDGDTRAAQTLLAVRHGLSEKAPQGSGGGVSVVFNLPSAMDPQAYLEAIQVKQEALPNASSD</sequence>
<dbReference type="Proteomes" id="UP000477680">
    <property type="component" value="Chromosome"/>
</dbReference>
<dbReference type="RefSeq" id="WP_163496402.1">
    <property type="nucleotide sequence ID" value="NZ_CP048711.1"/>
</dbReference>
<keyword evidence="2" id="KW-1185">Reference proteome</keyword>
<gene>
    <name evidence="1" type="ORF">G3T16_17845</name>
</gene>
<proteinExistence type="predicted"/>
<protein>
    <submittedName>
        <fullName evidence="1">Uncharacterized protein</fullName>
    </submittedName>
</protein>
<organism evidence="1 2">
    <name type="scientific">Kineobactrum salinum</name>
    <dbReference type="NCBI Taxonomy" id="2708301"/>
    <lineage>
        <taxon>Bacteria</taxon>
        <taxon>Pseudomonadati</taxon>
        <taxon>Pseudomonadota</taxon>
        <taxon>Gammaproteobacteria</taxon>
        <taxon>Cellvibrionales</taxon>
        <taxon>Halieaceae</taxon>
        <taxon>Kineobactrum</taxon>
    </lineage>
</organism>
<accession>A0A6C0UAQ8</accession>
<dbReference type="EMBL" id="CP048711">
    <property type="protein sequence ID" value="QIB66974.1"/>
    <property type="molecule type" value="Genomic_DNA"/>
</dbReference>
<dbReference type="KEGG" id="kim:G3T16_17845"/>